<evidence type="ECO:0000313" key="5">
    <source>
        <dbReference type="Proteomes" id="UP001324634"/>
    </source>
</evidence>
<sequence length="180" mass="20427">MKVCIFCGANASTDPEVDRQVKLITDHFVKHNVELVYGGAGIGIMGALATEVMVKGGRVTGVIPQRLMKKEIAHGGLTELHVVKDMHERKKMMYDLSDAFLIFPGGMGTMDELFEILTWKQLGIHAKPIALFNINHYYDDLIKFLNLGVERNLIKAPDRKLLFESSDWNEIWNHFNERKA</sequence>
<dbReference type="RefSeq" id="WP_321393185.1">
    <property type="nucleotide sequence ID" value="NZ_CP139487.1"/>
</dbReference>
<comment type="similarity">
    <text evidence="2 3">Belongs to the LOG family.</text>
</comment>
<proteinExistence type="inferred from homology"/>
<dbReference type="PANTHER" id="PTHR31223:SF70">
    <property type="entry name" value="LOG FAMILY PROTEIN YJL055W"/>
    <property type="match status" value="1"/>
</dbReference>
<evidence type="ECO:0000256" key="1">
    <source>
        <dbReference type="ARBA" id="ARBA00000274"/>
    </source>
</evidence>
<reference evidence="4 5" key="1">
    <citation type="submission" date="2023-11" db="EMBL/GenBank/DDBJ databases">
        <title>Peredibacter starrii A3.12.</title>
        <authorList>
            <person name="Mitchell R.J."/>
        </authorList>
    </citation>
    <scope>NUCLEOTIDE SEQUENCE [LARGE SCALE GENOMIC DNA]</scope>
    <source>
        <strain evidence="4 5">A3.12</strain>
    </source>
</reference>
<dbReference type="KEGG" id="psti:SOO65_17120"/>
<dbReference type="Gene3D" id="3.40.50.450">
    <property type="match status" value="1"/>
</dbReference>
<protein>
    <recommendedName>
        <fullName evidence="3">Cytokinin riboside 5'-monophosphate phosphoribohydrolase</fullName>
        <ecNumber evidence="3">3.2.2.n1</ecNumber>
    </recommendedName>
</protein>
<gene>
    <name evidence="4" type="ORF">SOO65_17120</name>
</gene>
<organism evidence="4 5">
    <name type="scientific">Peredibacter starrii</name>
    <dbReference type="NCBI Taxonomy" id="28202"/>
    <lineage>
        <taxon>Bacteria</taxon>
        <taxon>Pseudomonadati</taxon>
        <taxon>Bdellovibrionota</taxon>
        <taxon>Bacteriovoracia</taxon>
        <taxon>Bacteriovoracales</taxon>
        <taxon>Bacteriovoracaceae</taxon>
        <taxon>Peredibacter</taxon>
    </lineage>
</organism>
<evidence type="ECO:0000313" key="4">
    <source>
        <dbReference type="EMBL" id="WPU64417.1"/>
    </source>
</evidence>
<accession>A0AAX4HM59</accession>
<dbReference type="AlphaFoldDB" id="A0AAX4HM59"/>
<keyword evidence="5" id="KW-1185">Reference proteome</keyword>
<comment type="catalytic activity">
    <reaction evidence="1">
        <text>AMP + H2O = D-ribose 5-phosphate + adenine</text>
        <dbReference type="Rhea" id="RHEA:20129"/>
        <dbReference type="ChEBI" id="CHEBI:15377"/>
        <dbReference type="ChEBI" id="CHEBI:16708"/>
        <dbReference type="ChEBI" id="CHEBI:78346"/>
        <dbReference type="ChEBI" id="CHEBI:456215"/>
        <dbReference type="EC" id="3.2.2.4"/>
    </reaction>
</comment>
<dbReference type="EC" id="3.2.2.n1" evidence="3"/>
<dbReference type="NCBIfam" id="TIGR00730">
    <property type="entry name" value="Rossman fold protein, TIGR00730 family"/>
    <property type="match status" value="1"/>
</dbReference>
<dbReference type="GO" id="GO:0008714">
    <property type="term" value="F:AMP nucleosidase activity"/>
    <property type="evidence" value="ECO:0007669"/>
    <property type="project" value="UniProtKB-EC"/>
</dbReference>
<name>A0AAX4HM59_9BACT</name>
<keyword evidence="3" id="KW-0203">Cytokinin biosynthesis</keyword>
<dbReference type="Pfam" id="PF03641">
    <property type="entry name" value="Lysine_decarbox"/>
    <property type="match status" value="1"/>
</dbReference>
<dbReference type="InterPro" id="IPR031100">
    <property type="entry name" value="LOG_fam"/>
</dbReference>
<dbReference type="PANTHER" id="PTHR31223">
    <property type="entry name" value="LOG FAMILY PROTEIN YJL055W"/>
    <property type="match status" value="1"/>
</dbReference>
<dbReference type="SUPFAM" id="SSF102405">
    <property type="entry name" value="MCP/YpsA-like"/>
    <property type="match status" value="1"/>
</dbReference>
<dbReference type="GO" id="GO:0005829">
    <property type="term" value="C:cytosol"/>
    <property type="evidence" value="ECO:0007669"/>
    <property type="project" value="TreeGrafter"/>
</dbReference>
<dbReference type="EMBL" id="CP139487">
    <property type="protein sequence ID" value="WPU64417.1"/>
    <property type="molecule type" value="Genomic_DNA"/>
</dbReference>
<evidence type="ECO:0000256" key="2">
    <source>
        <dbReference type="ARBA" id="ARBA00006763"/>
    </source>
</evidence>
<dbReference type="Proteomes" id="UP001324634">
    <property type="component" value="Chromosome"/>
</dbReference>
<dbReference type="InterPro" id="IPR005269">
    <property type="entry name" value="LOG"/>
</dbReference>
<dbReference type="GO" id="GO:0009691">
    <property type="term" value="P:cytokinin biosynthetic process"/>
    <property type="evidence" value="ECO:0007669"/>
    <property type="project" value="UniProtKB-UniRule"/>
</dbReference>
<keyword evidence="3" id="KW-0378">Hydrolase</keyword>
<evidence type="ECO:0000256" key="3">
    <source>
        <dbReference type="RuleBase" id="RU363015"/>
    </source>
</evidence>